<proteinExistence type="predicted"/>
<organism evidence="3 4">
    <name type="scientific">Microbacterium koreense</name>
    <dbReference type="NCBI Taxonomy" id="323761"/>
    <lineage>
        <taxon>Bacteria</taxon>
        <taxon>Bacillati</taxon>
        <taxon>Actinomycetota</taxon>
        <taxon>Actinomycetes</taxon>
        <taxon>Micrococcales</taxon>
        <taxon>Microbacteriaceae</taxon>
        <taxon>Microbacterium</taxon>
    </lineage>
</organism>
<sequence>MTAFSSATPSRRRPWGDVRFVLGIVLIVVSVAGVWFVASAARHTTPVYVAARTIVPGETITDADLRLVDVALGATADGYLADGALVGDTVTLRTIAAGELVPLEALGDAAEARSTGIVVQSTADVPASVDAGSTVEVWSAPRAEDGSFEVPRILVADATVVAVLRDDVMVGGRGPSLEIVVPRSDIPLILGAMMDEAAISVVPTSGALG</sequence>
<feature type="domain" description="SAF" evidence="2">
    <location>
        <begin position="45"/>
        <end position="107"/>
    </location>
</feature>
<dbReference type="SMART" id="SM00858">
    <property type="entry name" value="SAF"/>
    <property type="match status" value="1"/>
</dbReference>
<accession>A0ABW2ZTU6</accession>
<evidence type="ECO:0000256" key="1">
    <source>
        <dbReference type="SAM" id="Phobius"/>
    </source>
</evidence>
<evidence type="ECO:0000313" key="3">
    <source>
        <dbReference type="EMBL" id="MFD0782051.1"/>
    </source>
</evidence>
<name>A0ABW2ZTU6_9MICO</name>
<feature type="transmembrane region" description="Helical" evidence="1">
    <location>
        <begin position="20"/>
        <end position="38"/>
    </location>
</feature>
<comment type="caution">
    <text evidence="3">The sequence shown here is derived from an EMBL/GenBank/DDBJ whole genome shotgun (WGS) entry which is preliminary data.</text>
</comment>
<gene>
    <name evidence="3" type="ORF">ACFQZV_12180</name>
</gene>
<evidence type="ECO:0000313" key="4">
    <source>
        <dbReference type="Proteomes" id="UP001597042"/>
    </source>
</evidence>
<keyword evidence="1" id="KW-0812">Transmembrane</keyword>
<protein>
    <submittedName>
        <fullName evidence="3">SAF domain-containing protein</fullName>
    </submittedName>
</protein>
<dbReference type="Gene3D" id="3.90.1210.10">
    <property type="entry name" value="Antifreeze-like/N-acetylneuraminic acid synthase C-terminal domain"/>
    <property type="match status" value="1"/>
</dbReference>
<keyword evidence="1" id="KW-1133">Transmembrane helix</keyword>
<keyword evidence="1" id="KW-0472">Membrane</keyword>
<reference evidence="4" key="1">
    <citation type="journal article" date="2019" name="Int. J. Syst. Evol. Microbiol.">
        <title>The Global Catalogue of Microorganisms (GCM) 10K type strain sequencing project: providing services to taxonomists for standard genome sequencing and annotation.</title>
        <authorList>
            <consortium name="The Broad Institute Genomics Platform"/>
            <consortium name="The Broad Institute Genome Sequencing Center for Infectious Disease"/>
            <person name="Wu L."/>
            <person name="Ma J."/>
        </authorList>
    </citation>
    <scope>NUCLEOTIDE SEQUENCE [LARGE SCALE GENOMIC DNA]</scope>
    <source>
        <strain evidence="4">CCUG 50754</strain>
    </source>
</reference>
<dbReference type="Proteomes" id="UP001597042">
    <property type="component" value="Unassembled WGS sequence"/>
</dbReference>
<dbReference type="InterPro" id="IPR013974">
    <property type="entry name" value="SAF"/>
</dbReference>
<dbReference type="CDD" id="cd11614">
    <property type="entry name" value="SAF_CpaB_FlgA_like"/>
    <property type="match status" value="1"/>
</dbReference>
<keyword evidence="4" id="KW-1185">Reference proteome</keyword>
<evidence type="ECO:0000259" key="2">
    <source>
        <dbReference type="SMART" id="SM00858"/>
    </source>
</evidence>
<dbReference type="EMBL" id="JBHTIM010000001">
    <property type="protein sequence ID" value="MFD0782051.1"/>
    <property type="molecule type" value="Genomic_DNA"/>
</dbReference>
<dbReference type="RefSeq" id="WP_378753063.1">
    <property type="nucleotide sequence ID" value="NZ_JBHSSV010000013.1"/>
</dbReference>
<dbReference type="Pfam" id="PF08666">
    <property type="entry name" value="SAF"/>
    <property type="match status" value="1"/>
</dbReference>